<accession>A0A2Z7A2W5</accession>
<protein>
    <submittedName>
        <fullName evidence="1">Uncharacterized protein</fullName>
    </submittedName>
</protein>
<dbReference type="OrthoDB" id="911156at2759"/>
<proteinExistence type="predicted"/>
<organism evidence="1 2">
    <name type="scientific">Dorcoceras hygrometricum</name>
    <dbReference type="NCBI Taxonomy" id="472368"/>
    <lineage>
        <taxon>Eukaryota</taxon>
        <taxon>Viridiplantae</taxon>
        <taxon>Streptophyta</taxon>
        <taxon>Embryophyta</taxon>
        <taxon>Tracheophyta</taxon>
        <taxon>Spermatophyta</taxon>
        <taxon>Magnoliopsida</taxon>
        <taxon>eudicotyledons</taxon>
        <taxon>Gunneridae</taxon>
        <taxon>Pentapetalae</taxon>
        <taxon>asterids</taxon>
        <taxon>lamiids</taxon>
        <taxon>Lamiales</taxon>
        <taxon>Gesneriaceae</taxon>
        <taxon>Didymocarpoideae</taxon>
        <taxon>Trichosporeae</taxon>
        <taxon>Loxocarpinae</taxon>
        <taxon>Dorcoceras</taxon>
    </lineage>
</organism>
<reference evidence="1 2" key="1">
    <citation type="journal article" date="2015" name="Proc. Natl. Acad. Sci. U.S.A.">
        <title>The resurrection genome of Boea hygrometrica: A blueprint for survival of dehydration.</title>
        <authorList>
            <person name="Xiao L."/>
            <person name="Yang G."/>
            <person name="Zhang L."/>
            <person name="Yang X."/>
            <person name="Zhao S."/>
            <person name="Ji Z."/>
            <person name="Zhou Q."/>
            <person name="Hu M."/>
            <person name="Wang Y."/>
            <person name="Chen M."/>
            <person name="Xu Y."/>
            <person name="Jin H."/>
            <person name="Xiao X."/>
            <person name="Hu G."/>
            <person name="Bao F."/>
            <person name="Hu Y."/>
            <person name="Wan P."/>
            <person name="Li L."/>
            <person name="Deng X."/>
            <person name="Kuang T."/>
            <person name="Xiang C."/>
            <person name="Zhu J.K."/>
            <person name="Oliver M.J."/>
            <person name="He Y."/>
        </authorList>
    </citation>
    <scope>NUCLEOTIDE SEQUENCE [LARGE SCALE GENOMIC DNA]</scope>
    <source>
        <strain evidence="2">cv. XS01</strain>
    </source>
</reference>
<dbReference type="EMBL" id="KV019709">
    <property type="protein sequence ID" value="KZV15611.1"/>
    <property type="molecule type" value="Genomic_DNA"/>
</dbReference>
<dbReference type="Proteomes" id="UP000250235">
    <property type="component" value="Unassembled WGS sequence"/>
</dbReference>
<evidence type="ECO:0000313" key="2">
    <source>
        <dbReference type="Proteomes" id="UP000250235"/>
    </source>
</evidence>
<name>A0A2Z7A2W5_9LAMI</name>
<sequence length="86" mass="9552">MASKIDLIRGSNEGFSLVEDYVIQKKRPAALKKSTIVCAYPYQPQKSHIFHVKPTDKTMILCEVVQFPGGIAIVEYSQRKNAAAAL</sequence>
<dbReference type="AlphaFoldDB" id="A0A2Z7A2W5"/>
<evidence type="ECO:0000313" key="1">
    <source>
        <dbReference type="EMBL" id="KZV15611.1"/>
    </source>
</evidence>
<gene>
    <name evidence="1" type="ORF">F511_39971</name>
</gene>
<keyword evidence="2" id="KW-1185">Reference proteome</keyword>